<sequence>MTPYWPIVAEPAEPSFGVRTDGPEHTVHLFVPRAEVRTPTADARPGAPGGLLSRIVAFLVEGFALCAAGMYPELFCGTEAPPRPSPDELADDAPRSWRSDVDAELQAIVAMHRTRR</sequence>
<protein>
    <submittedName>
        <fullName evidence="1">Uncharacterized protein</fullName>
    </submittedName>
</protein>
<reference evidence="1 2" key="1">
    <citation type="submission" date="2023-07" db="EMBL/GenBank/DDBJ databases">
        <title>Sorghum-associated microbial communities from plants grown in Nebraska, USA.</title>
        <authorList>
            <person name="Schachtman D."/>
        </authorList>
    </citation>
    <scope>NUCLEOTIDE SEQUENCE [LARGE SCALE GENOMIC DNA]</scope>
    <source>
        <strain evidence="1 2">584</strain>
    </source>
</reference>
<evidence type="ECO:0000313" key="1">
    <source>
        <dbReference type="EMBL" id="MDR6289264.1"/>
    </source>
</evidence>
<dbReference type="Proteomes" id="UP001262410">
    <property type="component" value="Unassembled WGS sequence"/>
</dbReference>
<gene>
    <name evidence="1" type="ORF">E9232_001779</name>
</gene>
<name>A0ABU1JNZ7_9PROT</name>
<evidence type="ECO:0000313" key="2">
    <source>
        <dbReference type="Proteomes" id="UP001262410"/>
    </source>
</evidence>
<organism evidence="1 2">
    <name type="scientific">Inquilinus ginsengisoli</name>
    <dbReference type="NCBI Taxonomy" id="363840"/>
    <lineage>
        <taxon>Bacteria</taxon>
        <taxon>Pseudomonadati</taxon>
        <taxon>Pseudomonadota</taxon>
        <taxon>Alphaproteobacteria</taxon>
        <taxon>Rhodospirillales</taxon>
        <taxon>Rhodospirillaceae</taxon>
        <taxon>Inquilinus</taxon>
    </lineage>
</organism>
<keyword evidence="2" id="KW-1185">Reference proteome</keyword>
<dbReference type="RefSeq" id="WP_309793471.1">
    <property type="nucleotide sequence ID" value="NZ_JAVDPW010000003.1"/>
</dbReference>
<proteinExistence type="predicted"/>
<comment type="caution">
    <text evidence="1">The sequence shown here is derived from an EMBL/GenBank/DDBJ whole genome shotgun (WGS) entry which is preliminary data.</text>
</comment>
<accession>A0ABU1JNZ7</accession>
<dbReference type="EMBL" id="JAVDPW010000003">
    <property type="protein sequence ID" value="MDR6289264.1"/>
    <property type="molecule type" value="Genomic_DNA"/>
</dbReference>